<protein>
    <submittedName>
        <fullName evidence="1">Uncharacterized protein</fullName>
    </submittedName>
</protein>
<reference evidence="1 2" key="1">
    <citation type="submission" date="2011-02" db="EMBL/GenBank/DDBJ databases">
        <title>The Genome Sequence of Sphaeroforma arctica JP610.</title>
        <authorList>
            <consortium name="The Broad Institute Genome Sequencing Platform"/>
            <person name="Russ C."/>
            <person name="Cuomo C."/>
            <person name="Young S.K."/>
            <person name="Zeng Q."/>
            <person name="Gargeya S."/>
            <person name="Alvarado L."/>
            <person name="Berlin A."/>
            <person name="Chapman S.B."/>
            <person name="Chen Z."/>
            <person name="Freedman E."/>
            <person name="Gellesch M."/>
            <person name="Goldberg J."/>
            <person name="Griggs A."/>
            <person name="Gujja S."/>
            <person name="Heilman E."/>
            <person name="Heiman D."/>
            <person name="Howarth C."/>
            <person name="Mehta T."/>
            <person name="Neiman D."/>
            <person name="Pearson M."/>
            <person name="Roberts A."/>
            <person name="Saif S."/>
            <person name="Shea T."/>
            <person name="Shenoy N."/>
            <person name="Sisk P."/>
            <person name="Stolte C."/>
            <person name="Sykes S."/>
            <person name="White J."/>
            <person name="Yandava C."/>
            <person name="Burger G."/>
            <person name="Gray M.W."/>
            <person name="Holland P.W.H."/>
            <person name="King N."/>
            <person name="Lang F.B.F."/>
            <person name="Roger A.J."/>
            <person name="Ruiz-Trillo I."/>
            <person name="Haas B."/>
            <person name="Nusbaum C."/>
            <person name="Birren B."/>
        </authorList>
    </citation>
    <scope>NUCLEOTIDE SEQUENCE [LARGE SCALE GENOMIC DNA]</scope>
    <source>
        <strain evidence="1 2">JP610</strain>
    </source>
</reference>
<dbReference type="GeneID" id="25918507"/>
<feature type="non-terminal residue" evidence="1">
    <location>
        <position position="214"/>
    </location>
</feature>
<gene>
    <name evidence="1" type="ORF">SARC_18003</name>
</gene>
<dbReference type="AlphaFoldDB" id="A0A0L0EYJ2"/>
<organism evidence="1 2">
    <name type="scientific">Sphaeroforma arctica JP610</name>
    <dbReference type="NCBI Taxonomy" id="667725"/>
    <lineage>
        <taxon>Eukaryota</taxon>
        <taxon>Ichthyosporea</taxon>
        <taxon>Ichthyophonida</taxon>
        <taxon>Sphaeroforma</taxon>
    </lineage>
</organism>
<dbReference type="eggNOG" id="ENOG502SF5D">
    <property type="taxonomic scope" value="Eukaryota"/>
</dbReference>
<keyword evidence="2" id="KW-1185">Reference proteome</keyword>
<evidence type="ECO:0000313" key="2">
    <source>
        <dbReference type="Proteomes" id="UP000054560"/>
    </source>
</evidence>
<accession>A0A0L0EYJ2</accession>
<evidence type="ECO:0000313" key="1">
    <source>
        <dbReference type="EMBL" id="KNC69486.1"/>
    </source>
</evidence>
<dbReference type="EMBL" id="KQ254774">
    <property type="protein sequence ID" value="KNC69486.1"/>
    <property type="molecule type" value="Genomic_DNA"/>
</dbReference>
<name>A0A0L0EYJ2_9EUKA</name>
<dbReference type="RefSeq" id="XP_014143388.1">
    <property type="nucleotide sequence ID" value="XM_014287913.1"/>
</dbReference>
<dbReference type="Proteomes" id="UP000054560">
    <property type="component" value="Unassembled WGS sequence"/>
</dbReference>
<sequence length="214" mass="22274">MTVSMIRAVWAVGGGANAVVSIIENNGGVCPSGANNQDYYSLPGIGNGNCEIADNYGTADGSVMFNCLGKFDTVERLCFCNSGDFVAPAAVEQATEIEPLTVTQASEVEQAPEVEQVLEIETLTFVNEFVMGTAGQSCEDVCTGRDQICNVDTTVSMIRAAWATGGDANAVVSIIEKNGGVCPNGANNQDYYSLPGIGNGNCEIADNYGTAGRI</sequence>
<proteinExistence type="predicted"/>